<dbReference type="RefSeq" id="WP_145155294.1">
    <property type="nucleotide sequence ID" value="NZ_VNIM01000123.1"/>
</dbReference>
<evidence type="ECO:0000313" key="7">
    <source>
        <dbReference type="EMBL" id="TVV70465.1"/>
    </source>
</evidence>
<dbReference type="InterPro" id="IPR038532">
    <property type="entry name" value="NDUFS4-like_sf"/>
</dbReference>
<evidence type="ECO:0000313" key="8">
    <source>
        <dbReference type="Proteomes" id="UP000318681"/>
    </source>
</evidence>
<dbReference type="GO" id="GO:0022900">
    <property type="term" value="P:electron transport chain"/>
    <property type="evidence" value="ECO:0007669"/>
    <property type="project" value="InterPro"/>
</dbReference>
<keyword evidence="8" id="KW-1185">Reference proteome</keyword>
<evidence type="ECO:0000256" key="2">
    <source>
        <dbReference type="ARBA" id="ARBA00022448"/>
    </source>
</evidence>
<accession>A0A558QTL7</accession>
<keyword evidence="4" id="KW-0809">Transit peptide</keyword>
<evidence type="ECO:0000256" key="5">
    <source>
        <dbReference type="ARBA" id="ARBA00022982"/>
    </source>
</evidence>
<dbReference type="Proteomes" id="UP000318681">
    <property type="component" value="Unassembled WGS sequence"/>
</dbReference>
<dbReference type="Pfam" id="PF04800">
    <property type="entry name" value="NDUS4"/>
    <property type="match status" value="1"/>
</dbReference>
<evidence type="ECO:0000256" key="6">
    <source>
        <dbReference type="ARBA" id="ARBA00023136"/>
    </source>
</evidence>
<dbReference type="OrthoDB" id="9799572at2"/>
<comment type="subcellular location">
    <subcellularLocation>
        <location evidence="1">Membrane</location>
    </subcellularLocation>
</comment>
<gene>
    <name evidence="7" type="ORF">FOY91_19025</name>
</gene>
<dbReference type="EMBL" id="VNIM01000123">
    <property type="protein sequence ID" value="TVV70465.1"/>
    <property type="molecule type" value="Genomic_DNA"/>
</dbReference>
<dbReference type="AlphaFoldDB" id="A0A558QTL7"/>
<reference evidence="7 8" key="1">
    <citation type="submission" date="2019-07" db="EMBL/GenBank/DDBJ databases">
        <title>Sphingomonas solaris sp. nov., isolated from a solar panel from Boston, Massachusetts.</title>
        <authorList>
            <person name="Tanner K."/>
            <person name="Pascual J."/>
            <person name="Mancuso C."/>
            <person name="Pereto J."/>
            <person name="Khalil A."/>
            <person name="Vilanova C."/>
        </authorList>
    </citation>
    <scope>NUCLEOTIDE SEQUENCE [LARGE SCALE GENOMIC DNA]</scope>
    <source>
        <strain evidence="7 8">R4DWN</strain>
    </source>
</reference>
<proteinExistence type="predicted"/>
<comment type="caution">
    <text evidence="7">The sequence shown here is derived from an EMBL/GenBank/DDBJ whole genome shotgun (WGS) entry which is preliminary data.</text>
</comment>
<dbReference type="Gene3D" id="3.30.160.190">
    <property type="entry name" value="atu1810 like domain"/>
    <property type="match status" value="1"/>
</dbReference>
<evidence type="ECO:0000256" key="4">
    <source>
        <dbReference type="ARBA" id="ARBA00022946"/>
    </source>
</evidence>
<dbReference type="GO" id="GO:0016020">
    <property type="term" value="C:membrane"/>
    <property type="evidence" value="ECO:0007669"/>
    <property type="project" value="UniProtKB-SubCell"/>
</dbReference>
<keyword evidence="6" id="KW-0472">Membrane</keyword>
<keyword evidence="2" id="KW-0813">Transport</keyword>
<evidence type="ECO:0000256" key="3">
    <source>
        <dbReference type="ARBA" id="ARBA00022660"/>
    </source>
</evidence>
<keyword evidence="5" id="KW-0249">Electron transport</keyword>
<dbReference type="InterPro" id="IPR006885">
    <property type="entry name" value="NADH_UbQ_FeS_4_mit-like"/>
</dbReference>
<protein>
    <submittedName>
        <fullName evidence="7">ETC complex I subunit</fullName>
    </submittedName>
</protein>
<keyword evidence="3" id="KW-0679">Respiratory chain</keyword>
<evidence type="ECO:0000256" key="1">
    <source>
        <dbReference type="ARBA" id="ARBA00004370"/>
    </source>
</evidence>
<sequence>MVAARIYQTGKHAMQSGRARAAQWVLEFEPGEAKRADPLTGWAGSGDTRGQVVLRFPTLEAAQTYAREQDLDVRIVAAAEKALRIRAYADNFK</sequence>
<organism evidence="7 8">
    <name type="scientific">Alterirhizorhabdus solaris</name>
    <dbReference type="NCBI Taxonomy" id="2529389"/>
    <lineage>
        <taxon>Bacteria</taxon>
        <taxon>Pseudomonadati</taxon>
        <taxon>Pseudomonadota</taxon>
        <taxon>Alphaproteobacteria</taxon>
        <taxon>Sphingomonadales</taxon>
        <taxon>Rhizorhabdaceae</taxon>
        <taxon>Alterirhizorhabdus</taxon>
    </lineage>
</organism>
<name>A0A558QTL7_9SPHN</name>